<protein>
    <recommendedName>
        <fullName evidence="2">TNase-like domain-containing protein</fullName>
    </recommendedName>
</protein>
<proteinExistence type="predicted"/>
<dbReference type="InterPro" id="IPR035437">
    <property type="entry name" value="SNase_OB-fold_sf"/>
</dbReference>
<feature type="region of interest" description="Disordered" evidence="1">
    <location>
        <begin position="140"/>
        <end position="225"/>
    </location>
</feature>
<dbReference type="Pfam" id="PF00565">
    <property type="entry name" value="SNase"/>
    <property type="match status" value="1"/>
</dbReference>
<feature type="compositionally biased region" description="Low complexity" evidence="1">
    <location>
        <begin position="163"/>
        <end position="174"/>
    </location>
</feature>
<dbReference type="Gene3D" id="2.40.50.90">
    <property type="match status" value="1"/>
</dbReference>
<dbReference type="Proteomes" id="UP001500467">
    <property type="component" value="Unassembled WGS sequence"/>
</dbReference>
<evidence type="ECO:0000313" key="4">
    <source>
        <dbReference type="Proteomes" id="UP001500467"/>
    </source>
</evidence>
<dbReference type="EMBL" id="BAAALM010000020">
    <property type="protein sequence ID" value="GAA1221030.1"/>
    <property type="molecule type" value="Genomic_DNA"/>
</dbReference>
<dbReference type="PROSITE" id="PS50830">
    <property type="entry name" value="TNASE_3"/>
    <property type="match status" value="1"/>
</dbReference>
<reference evidence="3 4" key="1">
    <citation type="journal article" date="2019" name="Int. J. Syst. Evol. Microbiol.">
        <title>The Global Catalogue of Microorganisms (GCM) 10K type strain sequencing project: providing services to taxonomists for standard genome sequencing and annotation.</title>
        <authorList>
            <consortium name="The Broad Institute Genomics Platform"/>
            <consortium name="The Broad Institute Genome Sequencing Center for Infectious Disease"/>
            <person name="Wu L."/>
            <person name="Ma J."/>
        </authorList>
    </citation>
    <scope>NUCLEOTIDE SEQUENCE [LARGE SCALE GENOMIC DNA]</scope>
    <source>
        <strain evidence="3 4">JCM 13022</strain>
    </source>
</reference>
<evidence type="ECO:0000256" key="1">
    <source>
        <dbReference type="SAM" id="MobiDB-lite"/>
    </source>
</evidence>
<accession>A0ABN1VSC6</accession>
<feature type="compositionally biased region" description="Basic and acidic residues" evidence="1">
    <location>
        <begin position="192"/>
        <end position="214"/>
    </location>
</feature>
<name>A0ABN1VSC6_9PSEU</name>
<evidence type="ECO:0000259" key="2">
    <source>
        <dbReference type="PROSITE" id="PS50830"/>
    </source>
</evidence>
<organism evidence="3 4">
    <name type="scientific">Prauserella alba</name>
    <dbReference type="NCBI Taxonomy" id="176898"/>
    <lineage>
        <taxon>Bacteria</taxon>
        <taxon>Bacillati</taxon>
        <taxon>Actinomycetota</taxon>
        <taxon>Actinomycetes</taxon>
        <taxon>Pseudonocardiales</taxon>
        <taxon>Pseudonocardiaceae</taxon>
        <taxon>Prauserella</taxon>
    </lineage>
</organism>
<keyword evidence="4" id="KW-1185">Reference proteome</keyword>
<feature type="domain" description="TNase-like" evidence="2">
    <location>
        <begin position="1"/>
        <end position="136"/>
    </location>
</feature>
<feature type="compositionally biased region" description="Acidic residues" evidence="1">
    <location>
        <begin position="215"/>
        <end position="225"/>
    </location>
</feature>
<dbReference type="SMART" id="SM00318">
    <property type="entry name" value="SNc"/>
    <property type="match status" value="1"/>
</dbReference>
<comment type="caution">
    <text evidence="3">The sequence shown here is derived from an EMBL/GenBank/DDBJ whole genome shotgun (WGS) entry which is preliminary data.</text>
</comment>
<evidence type="ECO:0000313" key="3">
    <source>
        <dbReference type="EMBL" id="GAA1221030.1"/>
    </source>
</evidence>
<gene>
    <name evidence="3" type="ORF">GCM10009675_49860</name>
</gene>
<dbReference type="SUPFAM" id="SSF50199">
    <property type="entry name" value="Staphylococcal nuclease"/>
    <property type="match status" value="1"/>
</dbReference>
<sequence>MERVVDGDTLEAAAVSAGGVLASTAQVDVRLLQIDAPETKHPSEPEQCYGREATEKLLELAPPGGTIWVQRDEELRDRYGRYLLYVWNHTGVFVNKAMVTEGFAQPELYEPNDKHWPAIRDAGGQARSVAAGLWSACASFGAPEDTQPTSTTPEPAPEPSSAPQPRQQPEQPAPGSEPASEPDGVVSYPYPPDKDCSEIDESHFRVQEGDPHEFDADDDGIGCDS</sequence>
<dbReference type="InterPro" id="IPR016071">
    <property type="entry name" value="Staphylococal_nuclease_OB-fold"/>
</dbReference>